<accession>A0AAD5JGU2</accession>
<dbReference type="PANTHER" id="PTHR34427:SF5">
    <property type="entry name" value="DUF4283 DOMAIN-CONTAINING PROTEIN"/>
    <property type="match status" value="1"/>
</dbReference>
<dbReference type="AlphaFoldDB" id="A0AAD5JGU2"/>
<reference evidence="2" key="1">
    <citation type="journal article" date="2022" name="Plant J.">
        <title>Strategies of tolerance reflected in two North American maple genomes.</title>
        <authorList>
            <person name="McEvoy S.L."/>
            <person name="Sezen U.U."/>
            <person name="Trouern-Trend A."/>
            <person name="McMahon S.M."/>
            <person name="Schaberg P.G."/>
            <person name="Yang J."/>
            <person name="Wegrzyn J.L."/>
            <person name="Swenson N.G."/>
        </authorList>
    </citation>
    <scope>NUCLEOTIDE SEQUENCE</scope>
    <source>
        <strain evidence="2">91603</strain>
    </source>
</reference>
<evidence type="ECO:0008006" key="4">
    <source>
        <dbReference type="Google" id="ProtNLM"/>
    </source>
</evidence>
<dbReference type="Proteomes" id="UP001064489">
    <property type="component" value="Chromosome 9"/>
</dbReference>
<proteinExistence type="predicted"/>
<keyword evidence="3" id="KW-1185">Reference proteome</keyword>
<name>A0AAD5JGU2_ACENE</name>
<feature type="region of interest" description="Disordered" evidence="1">
    <location>
        <begin position="121"/>
        <end position="142"/>
    </location>
</feature>
<evidence type="ECO:0000313" key="3">
    <source>
        <dbReference type="Proteomes" id="UP001064489"/>
    </source>
</evidence>
<dbReference type="EMBL" id="JAJSOW010000001">
    <property type="protein sequence ID" value="KAI9200256.1"/>
    <property type="molecule type" value="Genomic_DNA"/>
</dbReference>
<evidence type="ECO:0000313" key="2">
    <source>
        <dbReference type="EMBL" id="KAI9200256.1"/>
    </source>
</evidence>
<sequence>MPKSRFEWINCVGVPLRCWSESFFKKIGWSIGEPLVVEEDTLSRSKLDRGRLLVLIPFSVVAPKKNRVVEENQVFEVKIYEDNNPVYHLWLENHLGLTRKGGGKNSKRNTSMVTVTLVGMENEERESDTSEHGEKGKFGLPSDSRKAGDRCFLKLGSGRCMDVVPTHNRFKGKDEVKISTSRRRPILNAVGYGSINLEKRKVGYNGNDS</sequence>
<protein>
    <recommendedName>
        <fullName evidence="4">DUF4283 domain-containing protein</fullName>
    </recommendedName>
</protein>
<feature type="compositionally biased region" description="Basic and acidic residues" evidence="1">
    <location>
        <begin position="127"/>
        <end position="142"/>
    </location>
</feature>
<dbReference type="PANTHER" id="PTHR34427">
    <property type="entry name" value="DUF4283 DOMAIN PROTEIN"/>
    <property type="match status" value="1"/>
</dbReference>
<organism evidence="2 3">
    <name type="scientific">Acer negundo</name>
    <name type="common">Box elder</name>
    <dbReference type="NCBI Taxonomy" id="4023"/>
    <lineage>
        <taxon>Eukaryota</taxon>
        <taxon>Viridiplantae</taxon>
        <taxon>Streptophyta</taxon>
        <taxon>Embryophyta</taxon>
        <taxon>Tracheophyta</taxon>
        <taxon>Spermatophyta</taxon>
        <taxon>Magnoliopsida</taxon>
        <taxon>eudicotyledons</taxon>
        <taxon>Gunneridae</taxon>
        <taxon>Pentapetalae</taxon>
        <taxon>rosids</taxon>
        <taxon>malvids</taxon>
        <taxon>Sapindales</taxon>
        <taxon>Sapindaceae</taxon>
        <taxon>Hippocastanoideae</taxon>
        <taxon>Acereae</taxon>
        <taxon>Acer</taxon>
    </lineage>
</organism>
<gene>
    <name evidence="2" type="ORF">LWI28_004988</name>
</gene>
<reference evidence="2" key="2">
    <citation type="submission" date="2023-02" db="EMBL/GenBank/DDBJ databases">
        <authorList>
            <person name="Swenson N.G."/>
            <person name="Wegrzyn J.L."/>
            <person name="Mcevoy S.L."/>
        </authorList>
    </citation>
    <scope>NUCLEOTIDE SEQUENCE</scope>
    <source>
        <strain evidence="2">91603</strain>
        <tissue evidence="2">Leaf</tissue>
    </source>
</reference>
<comment type="caution">
    <text evidence="2">The sequence shown here is derived from an EMBL/GenBank/DDBJ whole genome shotgun (WGS) entry which is preliminary data.</text>
</comment>
<evidence type="ECO:0000256" key="1">
    <source>
        <dbReference type="SAM" id="MobiDB-lite"/>
    </source>
</evidence>